<name>A0A4W5L9B2_9TELE</name>
<accession>A0A4W5L9B2</accession>
<proteinExistence type="predicted"/>
<reference evidence="1" key="2">
    <citation type="submission" date="2025-08" db="UniProtKB">
        <authorList>
            <consortium name="Ensembl"/>
        </authorList>
    </citation>
    <scope>IDENTIFICATION</scope>
</reference>
<organism evidence="1 2">
    <name type="scientific">Hucho hucho</name>
    <name type="common">huchen</name>
    <dbReference type="NCBI Taxonomy" id="62062"/>
    <lineage>
        <taxon>Eukaryota</taxon>
        <taxon>Metazoa</taxon>
        <taxon>Chordata</taxon>
        <taxon>Craniata</taxon>
        <taxon>Vertebrata</taxon>
        <taxon>Euteleostomi</taxon>
        <taxon>Actinopterygii</taxon>
        <taxon>Neopterygii</taxon>
        <taxon>Teleostei</taxon>
        <taxon>Protacanthopterygii</taxon>
        <taxon>Salmoniformes</taxon>
        <taxon>Salmonidae</taxon>
        <taxon>Salmoninae</taxon>
        <taxon>Hucho</taxon>
    </lineage>
</organism>
<reference evidence="1" key="3">
    <citation type="submission" date="2025-09" db="UniProtKB">
        <authorList>
            <consortium name="Ensembl"/>
        </authorList>
    </citation>
    <scope>IDENTIFICATION</scope>
</reference>
<dbReference type="Gene3D" id="3.30.70.3290">
    <property type="match status" value="1"/>
</dbReference>
<evidence type="ECO:0000313" key="2">
    <source>
        <dbReference type="Proteomes" id="UP000314982"/>
    </source>
</evidence>
<dbReference type="GeneTree" id="ENSGT00940000157276"/>
<dbReference type="AlphaFoldDB" id="A0A4W5L9B2"/>
<reference evidence="2" key="1">
    <citation type="submission" date="2018-06" db="EMBL/GenBank/DDBJ databases">
        <title>Genome assembly of Danube salmon.</title>
        <authorList>
            <person name="Macqueen D.J."/>
            <person name="Gundappa M.K."/>
        </authorList>
    </citation>
    <scope>NUCLEOTIDE SEQUENCE [LARGE SCALE GENOMIC DNA]</scope>
</reference>
<keyword evidence="2" id="KW-1185">Reference proteome</keyword>
<dbReference type="STRING" id="62062.ENSHHUP00000022375"/>
<dbReference type="Ensembl" id="ENSHHUT00000023221.1">
    <property type="protein sequence ID" value="ENSHHUP00000022375.1"/>
    <property type="gene ID" value="ENSHHUG00000014019.1"/>
</dbReference>
<sequence length="103" mass="11632">MRRGHANNLEFFLSHIGKVYMNGINVDSKQLYPPVEYPVPVGTPLISPLVQWDHTQTWDVPKAEDFPAGSGGSTSATIYNIGERHAYTDTEYTHTHHTHSIRQ</sequence>
<dbReference type="Proteomes" id="UP000314982">
    <property type="component" value="Unassembled WGS sequence"/>
</dbReference>
<protein>
    <submittedName>
        <fullName evidence="1">Uncharacterized protein</fullName>
    </submittedName>
</protein>
<evidence type="ECO:0000313" key="1">
    <source>
        <dbReference type="Ensembl" id="ENSHHUP00000022375.1"/>
    </source>
</evidence>